<evidence type="ECO:0000313" key="3">
    <source>
        <dbReference type="Proteomes" id="UP000322553"/>
    </source>
</evidence>
<dbReference type="Pfam" id="PF00174">
    <property type="entry name" value="Oxidored_molyb"/>
    <property type="match status" value="1"/>
</dbReference>
<keyword evidence="3" id="KW-1185">Reference proteome</keyword>
<dbReference type="SUPFAM" id="SSF56524">
    <property type="entry name" value="Oxidoreductase molybdopterin-binding domain"/>
    <property type="match status" value="1"/>
</dbReference>
<sequence length="257" mass="29000">MNHRDSRRSPPSLEPAQQRQLVDVQRRLLLRGSLSLGALAMLSGCNLQDGDSVDRVLWSMSRFNDRVQAWLFSGQRLAPTFAASELTEPFPFNAFYPQYNVPIVGASDYRLEVSGMVQERRPWTLDALRALPQRAQITRHICIEGWSAIGQWRGVPLGDFLKRIGADTSARYVGFQCADRYYTSIDMASALHPQTLLALETGRNLEALPDEYGFPLRLRIPTKLGFKSAKHVTAITVTNTYPGGYWEDQGYNWFSGV</sequence>
<organism evidence="2 3">
    <name type="scientific">Kushneria phosphatilytica</name>
    <dbReference type="NCBI Taxonomy" id="657387"/>
    <lineage>
        <taxon>Bacteria</taxon>
        <taxon>Pseudomonadati</taxon>
        <taxon>Pseudomonadota</taxon>
        <taxon>Gammaproteobacteria</taxon>
        <taxon>Oceanospirillales</taxon>
        <taxon>Halomonadaceae</taxon>
        <taxon>Kushneria</taxon>
    </lineage>
</organism>
<proteinExistence type="predicted"/>
<gene>
    <name evidence="2" type="ORF">FY550_12865</name>
</gene>
<dbReference type="PANTHER" id="PTHR43032">
    <property type="entry name" value="PROTEIN-METHIONINE-SULFOXIDE REDUCTASE"/>
    <property type="match status" value="1"/>
</dbReference>
<dbReference type="EMBL" id="CP043420">
    <property type="protein sequence ID" value="QEL11939.1"/>
    <property type="molecule type" value="Genomic_DNA"/>
</dbReference>
<dbReference type="InterPro" id="IPR036374">
    <property type="entry name" value="OxRdtase_Mopterin-bd_sf"/>
</dbReference>
<evidence type="ECO:0000259" key="1">
    <source>
        <dbReference type="Pfam" id="PF00174"/>
    </source>
</evidence>
<feature type="domain" description="Oxidoreductase molybdopterin-binding" evidence="1">
    <location>
        <begin position="100"/>
        <end position="246"/>
    </location>
</feature>
<accession>A0A5C1A4C0</accession>
<dbReference type="Gene3D" id="3.90.420.10">
    <property type="entry name" value="Oxidoreductase, molybdopterin-binding domain"/>
    <property type="match status" value="1"/>
</dbReference>
<protein>
    <submittedName>
        <fullName evidence="2">Molybdopterin-dependent oxidoreductase</fullName>
    </submittedName>
</protein>
<evidence type="ECO:0000313" key="2">
    <source>
        <dbReference type="EMBL" id="QEL11939.1"/>
    </source>
</evidence>
<dbReference type="AlphaFoldDB" id="A0A5C1A4C0"/>
<dbReference type="PANTHER" id="PTHR43032:SF2">
    <property type="entry name" value="BLL0505 PROTEIN"/>
    <property type="match status" value="1"/>
</dbReference>
<dbReference type="Proteomes" id="UP000322553">
    <property type="component" value="Chromosome"/>
</dbReference>
<dbReference type="InterPro" id="IPR000572">
    <property type="entry name" value="OxRdtase_Mopterin-bd_dom"/>
</dbReference>
<dbReference type="KEGG" id="kuy:FY550_12865"/>
<dbReference type="RefSeq" id="WP_149054576.1">
    <property type="nucleotide sequence ID" value="NZ_CP043420.1"/>
</dbReference>
<name>A0A5C1A4C0_9GAMM</name>
<reference evidence="2 3" key="1">
    <citation type="submission" date="2019-08" db="EMBL/GenBank/DDBJ databases">
        <title>Complete genome sequence of Kushneria sp. YCWA18, a halophilic phosphate-solubilizing bacterium isolated from Daqiao saltern in China.</title>
        <authorList>
            <person name="Du G.-X."/>
            <person name="Qu L.-Y."/>
        </authorList>
    </citation>
    <scope>NUCLEOTIDE SEQUENCE [LARGE SCALE GENOMIC DNA]</scope>
    <source>
        <strain evidence="2 3">YCWA18</strain>
    </source>
</reference>